<evidence type="ECO:0000313" key="4">
    <source>
        <dbReference type="Proteomes" id="UP000182248"/>
    </source>
</evidence>
<dbReference type="InterPro" id="IPR018974">
    <property type="entry name" value="Tex-like_N"/>
</dbReference>
<sequence length="709" mass="79170">MNILSYVSGLTNLPEKSITNTLKLLDEDSTVPFIARYRKEMTGNLDEVQISDIQKLKTAFEELRKRKESVLKSIEEQEALTPELKQNIERATTLTELEDLYLPFKRKRNTRAGVAREKGLEPLAKILMAPSVNTDPETIAKRFLSDKTETVEDALQGAVDIIAEWISENSKVRHILRKMFQRNAEISAAVIKGKEKEEQAQKYRQYFDWNEPLYRCPSHRLLAMLRAEKEEVIRVKISIDKDTALDSVERAVLRNGHGASAVYIRKAVKESYERLLYPAVANESLKEAREKADKNSIRVFSENLRQLLLAPPLGAKRILAIDPGYKSGCKIVCLDERGDLLHNENIYPHPPQRESAQGIKKIRSLVNAYRIDAIAIGNGTASRETETLVKRIAFDRDLQVFVVNESGASVYSASTIARQEFPNYDVTVRGAVSIGRRLADPLAELVKIDPKSIGVGQYQHDVDRGLLKTELDAVVMSCVNSVGVNVNTASPSLLSYVSGIGPALAGKIVEYRSKKGEIRSRKELLDVPRLGNKAFEQSAAFLRVLQSDDPLDNSAIHPESYAVVEKMAADLNLRVSDLIGHKDNIAKIRPEKYCTGTIGLPTLTDILKELEKPGLDPRKKAAVFEFSKALKTIEDVKPGMTVPGIINNITNFGCFVDIGIKQSGLVHISNLSNEFVSDVNAVVKLHQHVTVKVIDVDLERKRIQLSMTD</sequence>
<keyword evidence="1" id="KW-0175">Coiled coil</keyword>
<dbReference type="InterPro" id="IPR003029">
    <property type="entry name" value="S1_domain"/>
</dbReference>
<dbReference type="Gene3D" id="3.30.420.140">
    <property type="entry name" value="YqgF/RNase H-like domain"/>
    <property type="match status" value="1"/>
</dbReference>
<dbReference type="PANTHER" id="PTHR10724:SF10">
    <property type="entry name" value="S1 RNA-BINDING DOMAIN-CONTAINING PROTEIN 1"/>
    <property type="match status" value="1"/>
</dbReference>
<dbReference type="SUPFAM" id="SSF53098">
    <property type="entry name" value="Ribonuclease H-like"/>
    <property type="match status" value="1"/>
</dbReference>
<dbReference type="Gene3D" id="1.10.10.650">
    <property type="entry name" value="RuvA domain 2-like"/>
    <property type="match status" value="1"/>
</dbReference>
<protein>
    <recommendedName>
        <fullName evidence="2">S1 motif domain-containing protein</fullName>
    </recommendedName>
</protein>
<dbReference type="FunFam" id="2.40.50.140:FF:000051">
    <property type="entry name" value="RNA-binding transcriptional accessory protein"/>
    <property type="match status" value="1"/>
</dbReference>
<evidence type="ECO:0000313" key="3">
    <source>
        <dbReference type="EMBL" id="SFW64541.1"/>
    </source>
</evidence>
<dbReference type="Pfam" id="PF17674">
    <property type="entry name" value="HHH_9"/>
    <property type="match status" value="1"/>
</dbReference>
<accession>A0A1K1QXN2</accession>
<dbReference type="STRING" id="1150368.SAMN02927921_02949"/>
<dbReference type="CDD" id="cd05685">
    <property type="entry name" value="S1_Tex"/>
    <property type="match status" value="1"/>
</dbReference>
<dbReference type="InterPro" id="IPR012337">
    <property type="entry name" value="RNaseH-like_sf"/>
</dbReference>
<dbReference type="InterPro" id="IPR023319">
    <property type="entry name" value="Tex-like_HTH_dom_sf"/>
</dbReference>
<dbReference type="InterPro" id="IPR006641">
    <property type="entry name" value="YqgF/RNaseH-like_dom"/>
</dbReference>
<dbReference type="FunFam" id="1.10.10.650:FF:000001">
    <property type="entry name" value="S1 RNA-binding domain 1"/>
    <property type="match status" value="1"/>
</dbReference>
<dbReference type="InterPro" id="IPR032639">
    <property type="entry name" value="Tex_YqgF"/>
</dbReference>
<dbReference type="PROSITE" id="PS50126">
    <property type="entry name" value="S1"/>
    <property type="match status" value="1"/>
</dbReference>
<dbReference type="GO" id="GO:0003735">
    <property type="term" value="F:structural constituent of ribosome"/>
    <property type="evidence" value="ECO:0007669"/>
    <property type="project" value="TreeGrafter"/>
</dbReference>
<dbReference type="SMART" id="SM00732">
    <property type="entry name" value="YqgFc"/>
    <property type="match status" value="1"/>
</dbReference>
<evidence type="ECO:0000259" key="2">
    <source>
        <dbReference type="PROSITE" id="PS50126"/>
    </source>
</evidence>
<dbReference type="OrthoDB" id="9804714at2"/>
<dbReference type="Pfam" id="PF16921">
    <property type="entry name" value="Tex_YqgF"/>
    <property type="match status" value="1"/>
</dbReference>
<dbReference type="Pfam" id="PF12836">
    <property type="entry name" value="HHH_3"/>
    <property type="match status" value="1"/>
</dbReference>
<gene>
    <name evidence="3" type="ORF">SAMN02927921_02949</name>
</gene>
<dbReference type="FunFam" id="3.30.420.140:FF:000001">
    <property type="entry name" value="RNA-binding transcriptional accessory protein"/>
    <property type="match status" value="1"/>
</dbReference>
<proteinExistence type="predicted"/>
<dbReference type="RefSeq" id="WP_072318153.1">
    <property type="nucleotide sequence ID" value="NZ_FPJE01000016.1"/>
</dbReference>
<dbReference type="AlphaFoldDB" id="A0A1K1QXN2"/>
<dbReference type="SUPFAM" id="SSF158832">
    <property type="entry name" value="Tex N-terminal region-like"/>
    <property type="match status" value="1"/>
</dbReference>
<dbReference type="SUPFAM" id="SSF50249">
    <property type="entry name" value="Nucleic acid-binding proteins"/>
    <property type="match status" value="1"/>
</dbReference>
<dbReference type="InterPro" id="IPR050437">
    <property type="entry name" value="Ribos_protein_bS1-like"/>
</dbReference>
<dbReference type="InterPro" id="IPR010994">
    <property type="entry name" value="RuvA_2-like"/>
</dbReference>
<dbReference type="PANTHER" id="PTHR10724">
    <property type="entry name" value="30S RIBOSOMAL PROTEIN S1"/>
    <property type="match status" value="1"/>
</dbReference>
<dbReference type="GO" id="GO:0003729">
    <property type="term" value="F:mRNA binding"/>
    <property type="evidence" value="ECO:0007669"/>
    <property type="project" value="UniProtKB-ARBA"/>
</dbReference>
<name>A0A1K1QXN2_9FLAO</name>
<dbReference type="InterPro" id="IPR037027">
    <property type="entry name" value="YqgF/RNaseH-like_dom_sf"/>
</dbReference>
<dbReference type="Pfam" id="PF22706">
    <property type="entry name" value="Tex_central_region"/>
    <property type="match status" value="1"/>
</dbReference>
<dbReference type="EMBL" id="FPJE01000016">
    <property type="protein sequence ID" value="SFW64541.1"/>
    <property type="molecule type" value="Genomic_DNA"/>
</dbReference>
<dbReference type="InterPro" id="IPR044146">
    <property type="entry name" value="S1_Tex"/>
</dbReference>
<feature type="domain" description="S1 motif" evidence="2">
    <location>
        <begin position="639"/>
        <end position="708"/>
    </location>
</feature>
<dbReference type="Pfam" id="PF00575">
    <property type="entry name" value="S1"/>
    <property type="match status" value="1"/>
</dbReference>
<feature type="coiled-coil region" evidence="1">
    <location>
        <begin position="53"/>
        <end position="80"/>
    </location>
</feature>
<keyword evidence="4" id="KW-1185">Reference proteome</keyword>
<dbReference type="InterPro" id="IPR023323">
    <property type="entry name" value="Tex-like_dom_sf"/>
</dbReference>
<evidence type="ECO:0000256" key="1">
    <source>
        <dbReference type="SAM" id="Coils"/>
    </source>
</evidence>
<dbReference type="Gene3D" id="1.10.3500.10">
    <property type="entry name" value="Tex N-terminal region-like"/>
    <property type="match status" value="1"/>
</dbReference>
<dbReference type="GO" id="GO:0006412">
    <property type="term" value="P:translation"/>
    <property type="evidence" value="ECO:0007669"/>
    <property type="project" value="TreeGrafter"/>
</dbReference>
<dbReference type="InterPro" id="IPR041692">
    <property type="entry name" value="HHH_9"/>
</dbReference>
<dbReference type="InterPro" id="IPR055179">
    <property type="entry name" value="Tex-like_central_region"/>
</dbReference>
<dbReference type="Proteomes" id="UP000182248">
    <property type="component" value="Unassembled WGS sequence"/>
</dbReference>
<dbReference type="Pfam" id="PF09371">
    <property type="entry name" value="Tex_N"/>
    <property type="match status" value="1"/>
</dbReference>
<dbReference type="SUPFAM" id="SSF47781">
    <property type="entry name" value="RuvA domain 2-like"/>
    <property type="match status" value="2"/>
</dbReference>
<dbReference type="GO" id="GO:0005737">
    <property type="term" value="C:cytoplasm"/>
    <property type="evidence" value="ECO:0007669"/>
    <property type="project" value="UniProtKB-ARBA"/>
</dbReference>
<dbReference type="Gene3D" id="2.40.50.140">
    <property type="entry name" value="Nucleic acid-binding proteins"/>
    <property type="match status" value="1"/>
</dbReference>
<organism evidence="3 4">
    <name type="scientific">Sinomicrobium oceani</name>
    <dbReference type="NCBI Taxonomy" id="1150368"/>
    <lineage>
        <taxon>Bacteria</taxon>
        <taxon>Pseudomonadati</taxon>
        <taxon>Bacteroidota</taxon>
        <taxon>Flavobacteriia</taxon>
        <taxon>Flavobacteriales</taxon>
        <taxon>Flavobacteriaceae</taxon>
        <taxon>Sinomicrobium</taxon>
    </lineage>
</organism>
<dbReference type="Gene3D" id="1.10.150.310">
    <property type="entry name" value="Tex RuvX-like domain-like"/>
    <property type="match status" value="1"/>
</dbReference>
<reference evidence="3 4" key="1">
    <citation type="submission" date="2016-11" db="EMBL/GenBank/DDBJ databases">
        <authorList>
            <person name="Jaros S."/>
            <person name="Januszkiewicz K."/>
            <person name="Wedrychowicz H."/>
        </authorList>
    </citation>
    <scope>NUCLEOTIDE SEQUENCE [LARGE SCALE GENOMIC DNA]</scope>
    <source>
        <strain evidence="3 4">CGMCC 1.12145</strain>
    </source>
</reference>
<dbReference type="GO" id="GO:0006139">
    <property type="term" value="P:nucleobase-containing compound metabolic process"/>
    <property type="evidence" value="ECO:0007669"/>
    <property type="project" value="InterPro"/>
</dbReference>
<dbReference type="InterPro" id="IPR012340">
    <property type="entry name" value="NA-bd_OB-fold"/>
</dbReference>
<dbReference type="SMART" id="SM00316">
    <property type="entry name" value="S1"/>
    <property type="match status" value="1"/>
</dbReference>